<name>A0A928ZSX2_LEPEC</name>
<dbReference type="AlphaFoldDB" id="A0A928ZSX2"/>
<organism evidence="1 2">
    <name type="scientific">Leptolyngbya cf. ectocarpi LEGE 11479</name>
    <dbReference type="NCBI Taxonomy" id="1828722"/>
    <lineage>
        <taxon>Bacteria</taxon>
        <taxon>Bacillati</taxon>
        <taxon>Cyanobacteriota</taxon>
        <taxon>Cyanophyceae</taxon>
        <taxon>Leptolyngbyales</taxon>
        <taxon>Leptolyngbyaceae</taxon>
        <taxon>Leptolyngbya group</taxon>
        <taxon>Leptolyngbya</taxon>
    </lineage>
</organism>
<reference evidence="1" key="1">
    <citation type="submission" date="2020-10" db="EMBL/GenBank/DDBJ databases">
        <authorList>
            <person name="Castelo-Branco R."/>
            <person name="Eusebio N."/>
            <person name="Adriana R."/>
            <person name="Vieira A."/>
            <person name="Brugerolle De Fraissinette N."/>
            <person name="Rezende De Castro R."/>
            <person name="Schneider M.P."/>
            <person name="Vasconcelos V."/>
            <person name="Leao P.N."/>
        </authorList>
    </citation>
    <scope>NUCLEOTIDE SEQUENCE</scope>
    <source>
        <strain evidence="1">LEGE 11479</strain>
    </source>
</reference>
<protein>
    <submittedName>
        <fullName evidence="1">Uncharacterized protein</fullName>
    </submittedName>
</protein>
<sequence length="109" mass="11843">MSNVSDNQSGNQPDTPTVQSRLANLRQLAQAFPKEQREDVLVELDDLSTDLQANTDGSSIQTLHQRLKRLAAIAMMARMFATSNQQVIEEFASNLVELTNATTIGGGAP</sequence>
<keyword evidence="2" id="KW-1185">Reference proteome</keyword>
<dbReference type="RefSeq" id="WP_193991341.1">
    <property type="nucleotide sequence ID" value="NZ_JADEXP010000023.1"/>
</dbReference>
<dbReference type="Proteomes" id="UP000615026">
    <property type="component" value="Unassembled WGS sequence"/>
</dbReference>
<accession>A0A928ZSX2</accession>
<evidence type="ECO:0000313" key="1">
    <source>
        <dbReference type="EMBL" id="MBE9065951.1"/>
    </source>
</evidence>
<dbReference type="EMBL" id="JADEXP010000023">
    <property type="protein sequence ID" value="MBE9065951.1"/>
    <property type="molecule type" value="Genomic_DNA"/>
</dbReference>
<evidence type="ECO:0000313" key="2">
    <source>
        <dbReference type="Proteomes" id="UP000615026"/>
    </source>
</evidence>
<proteinExistence type="predicted"/>
<comment type="caution">
    <text evidence="1">The sequence shown here is derived from an EMBL/GenBank/DDBJ whole genome shotgun (WGS) entry which is preliminary data.</text>
</comment>
<gene>
    <name evidence="1" type="ORF">IQ260_04725</name>
</gene>